<protein>
    <submittedName>
        <fullName evidence="8">Small GTP-binding protein</fullName>
    </submittedName>
</protein>
<organism evidence="8 9">
    <name type="scientific">Hazenella coriacea</name>
    <dbReference type="NCBI Taxonomy" id="1179467"/>
    <lineage>
        <taxon>Bacteria</taxon>
        <taxon>Bacillati</taxon>
        <taxon>Bacillota</taxon>
        <taxon>Bacilli</taxon>
        <taxon>Bacillales</taxon>
        <taxon>Thermoactinomycetaceae</taxon>
        <taxon>Hazenella</taxon>
    </lineage>
</organism>
<evidence type="ECO:0000313" key="8">
    <source>
        <dbReference type="EMBL" id="TCS94675.1"/>
    </source>
</evidence>
<dbReference type="PANTHER" id="PTHR10465">
    <property type="entry name" value="TRANSMEMBRANE GTPASE FZO1"/>
    <property type="match status" value="1"/>
</dbReference>
<dbReference type="Gene3D" id="3.40.50.300">
    <property type="entry name" value="P-loop containing nucleotide triphosphate hydrolases"/>
    <property type="match status" value="2"/>
</dbReference>
<keyword evidence="4" id="KW-0342">GTP-binding</keyword>
<evidence type="ECO:0000256" key="5">
    <source>
        <dbReference type="ARBA" id="ARBA00023136"/>
    </source>
</evidence>
<comment type="subcellular location">
    <subcellularLocation>
        <location evidence="1">Membrane</location>
    </subcellularLocation>
</comment>
<dbReference type="GO" id="GO:0016020">
    <property type="term" value="C:membrane"/>
    <property type="evidence" value="ECO:0007669"/>
    <property type="project" value="UniProtKB-SubCell"/>
</dbReference>
<evidence type="ECO:0000313" key="9">
    <source>
        <dbReference type="Proteomes" id="UP000294937"/>
    </source>
</evidence>
<keyword evidence="5" id="KW-0472">Membrane</keyword>
<dbReference type="Proteomes" id="UP000294937">
    <property type="component" value="Unassembled WGS sequence"/>
</dbReference>
<sequence length="1226" mass="141777">MIEIQQPQMVDRLAQIIHMMEKLDQEKDLRNKMVDLLKKAHQQEFSIAFCGHFSAGKSTMVNRLFGKDVLPTSPIPTSANVVKIRKGSDQVTLWFTNGQSHTYAGAYSEQELKQLFKNGDEVIAIDLDRHDAPLPTGVALLDTPGIDSTDDAHRIATESAIHLSDIIFYMMDYNHVQSEVNLQFVKELKQRGKIVYLVINQIDKHREEEISFVQYQESVKQSFANWDLEIDGYFYTSLRNPMLPHNDLDLFKNTVQQMIQDRDVHIRKSIENEANYLLSEYVRRWKERIDEQITQELKEIQVENRPTLAEITKKVEESQQKYQEVKEQIDLLLPNFLSEIDHILKNAYLMPYEVRELAHQFLETEKSDFKVGFFFSRGKTEKERERRLEAFYEKLKQTVSTQIETHLKQTITQYLKKNEVYTEKLGQEVYGLTIELSPDLLKQVVKSGAGLTGNYVLQYTEDLANEIKRRYRQGSERLFNTFSEELKTKLRDQEQSLKRQLEHQLSIQKVIERSVNRQQEQEESAERLYSFLTEKSVPELTIDVSIYLNEEVPSVSHQRYELPIASEETRKEEEVIQTSEKPASISVQQILQQVQKAEAIISHQPSLQTIYEELVQKRKRVENKAFTVALFGAFSAGKSSFANALMGDSVLPVSPNPTTATINRICPPTEAYPHGTALIHFKSSETLYQDLQQVFALFQQKINSLNEGLKKIPKLLSQATFTDRQKLSFPFLQAVHQGFERFSDDLGQTKRLSIGEFADYVANEEVSSFVELAELYYDSPWAELGVTLVDTPGADSMHARHTDVAFQYIKNADAILFVTYYNHAFSRADREFLIQLGRVKDSFAMDKMFFIINAADLAHTEDELSSVQEYLESQLRQFGIQNARLFAVSSLMGLEEKKGIVTTQTHIPGLTDSGMSQVEKAFSFFLMNDLLMVSVYGLLHQIQQATQVVQQMIQRATQGNDEKKRAQTQIEAEKGQLLQQIQQLATTTTERALQQEIQELLYYVKQRLLLRYNDVFREFFNPTTLREDGGSKKQRLRLCAQELLDFIKHDLLQELRATSLRIENWLTTQLDLCAEDLTSTCVAIHSEFPIHFSPESMFQAPLFSEPMAEMKVDSMRKELALYKDAKSFFEKNEKEILQEAMKKKLENEISLALNHQQQALYEHYQQQWTLSIEQFKQEAIGECEQYVESILYALSDEVDLEQLQGQKLQLSEVILEMESGIVRKRS</sequence>
<feature type="domain" description="Dynamin N-terminal" evidence="7">
    <location>
        <begin position="47"/>
        <end position="201"/>
    </location>
</feature>
<reference evidence="8 9" key="1">
    <citation type="submission" date="2019-03" db="EMBL/GenBank/DDBJ databases">
        <title>Genomic Encyclopedia of Type Strains, Phase IV (KMG-IV): sequencing the most valuable type-strain genomes for metagenomic binning, comparative biology and taxonomic classification.</title>
        <authorList>
            <person name="Goeker M."/>
        </authorList>
    </citation>
    <scope>NUCLEOTIDE SEQUENCE [LARGE SCALE GENOMIC DNA]</scope>
    <source>
        <strain evidence="8 9">DSM 45707</strain>
    </source>
</reference>
<dbReference type="InterPro" id="IPR027094">
    <property type="entry name" value="Mitofusin_fam"/>
</dbReference>
<dbReference type="GO" id="GO:0003924">
    <property type="term" value="F:GTPase activity"/>
    <property type="evidence" value="ECO:0007669"/>
    <property type="project" value="InterPro"/>
</dbReference>
<dbReference type="OrthoDB" id="5477114at2"/>
<feature type="domain" description="Dynamin N-terminal" evidence="7">
    <location>
        <begin position="628"/>
        <end position="854"/>
    </location>
</feature>
<evidence type="ECO:0000256" key="3">
    <source>
        <dbReference type="ARBA" id="ARBA00022801"/>
    </source>
</evidence>
<keyword evidence="9" id="KW-1185">Reference proteome</keyword>
<dbReference type="PANTHER" id="PTHR10465:SF0">
    <property type="entry name" value="SARCALUMENIN"/>
    <property type="match status" value="1"/>
</dbReference>
<keyword evidence="3" id="KW-0378">Hydrolase</keyword>
<dbReference type="InterPro" id="IPR027417">
    <property type="entry name" value="P-loop_NTPase"/>
</dbReference>
<evidence type="ECO:0000259" key="7">
    <source>
        <dbReference type="Pfam" id="PF00350"/>
    </source>
</evidence>
<dbReference type="GO" id="GO:0005525">
    <property type="term" value="F:GTP binding"/>
    <property type="evidence" value="ECO:0007669"/>
    <property type="project" value="UniProtKB-KW"/>
</dbReference>
<comment type="caution">
    <text evidence="8">The sequence shown here is derived from an EMBL/GenBank/DDBJ whole genome shotgun (WGS) entry which is preliminary data.</text>
</comment>
<evidence type="ECO:0000256" key="2">
    <source>
        <dbReference type="ARBA" id="ARBA00022741"/>
    </source>
</evidence>
<name>A0A4R3L6M8_9BACL</name>
<dbReference type="Pfam" id="PF00350">
    <property type="entry name" value="Dynamin_N"/>
    <property type="match status" value="2"/>
</dbReference>
<keyword evidence="6" id="KW-0175">Coiled coil</keyword>
<gene>
    <name evidence="8" type="ORF">EDD58_10387</name>
</gene>
<dbReference type="CDD" id="cd09912">
    <property type="entry name" value="DLP_2"/>
    <property type="match status" value="2"/>
</dbReference>
<proteinExistence type="predicted"/>
<evidence type="ECO:0000256" key="1">
    <source>
        <dbReference type="ARBA" id="ARBA00004370"/>
    </source>
</evidence>
<dbReference type="AlphaFoldDB" id="A0A4R3L6M8"/>
<evidence type="ECO:0000256" key="6">
    <source>
        <dbReference type="SAM" id="Coils"/>
    </source>
</evidence>
<dbReference type="SUPFAM" id="SSF52540">
    <property type="entry name" value="P-loop containing nucleoside triphosphate hydrolases"/>
    <property type="match status" value="2"/>
</dbReference>
<evidence type="ECO:0000256" key="4">
    <source>
        <dbReference type="ARBA" id="ARBA00023134"/>
    </source>
</evidence>
<dbReference type="InterPro" id="IPR045063">
    <property type="entry name" value="Dynamin_N"/>
</dbReference>
<keyword evidence="2" id="KW-0547">Nucleotide-binding</keyword>
<accession>A0A4R3L6M8</accession>
<dbReference type="RefSeq" id="WP_131924067.1">
    <property type="nucleotide sequence ID" value="NZ_SMAG01000003.1"/>
</dbReference>
<feature type="coiled-coil region" evidence="6">
    <location>
        <begin position="483"/>
        <end position="535"/>
    </location>
</feature>
<dbReference type="EMBL" id="SMAG01000003">
    <property type="protein sequence ID" value="TCS94675.1"/>
    <property type="molecule type" value="Genomic_DNA"/>
</dbReference>